<dbReference type="EMBL" id="CP034337">
    <property type="protein sequence ID" value="AZL73734.1"/>
    <property type="molecule type" value="Genomic_DNA"/>
</dbReference>
<evidence type="ECO:0000256" key="5">
    <source>
        <dbReference type="ARBA" id="ARBA00022898"/>
    </source>
</evidence>
<evidence type="ECO:0000256" key="1">
    <source>
        <dbReference type="ARBA" id="ARBA00001933"/>
    </source>
</evidence>
<dbReference type="Pfam" id="PF01488">
    <property type="entry name" value="Shikimate_DH"/>
    <property type="match status" value="1"/>
</dbReference>
<organism evidence="7 8">
    <name type="scientific">Pseudomonas oryziphila</name>
    <dbReference type="NCBI Taxonomy" id="2894079"/>
    <lineage>
        <taxon>Bacteria</taxon>
        <taxon>Pseudomonadati</taxon>
        <taxon>Pseudomonadota</taxon>
        <taxon>Gammaproteobacteria</taxon>
        <taxon>Pseudomonadales</taxon>
        <taxon>Pseudomonadaceae</taxon>
        <taxon>Pseudomonas</taxon>
    </lineage>
</organism>
<keyword evidence="8" id="KW-1185">Reference proteome</keyword>
<dbReference type="InterPro" id="IPR049704">
    <property type="entry name" value="Aminotrans_3_PPA_site"/>
</dbReference>
<feature type="domain" description="Quinate/shikimate 5-dehydrogenase/glutamyl-tRNA reductase" evidence="6">
    <location>
        <begin position="690"/>
        <end position="760"/>
    </location>
</feature>
<dbReference type="InterPro" id="IPR015422">
    <property type="entry name" value="PyrdxlP-dep_Trfase_small"/>
</dbReference>
<reference evidence="7 8" key="1">
    <citation type="submission" date="2018-12" db="EMBL/GenBank/DDBJ databases">
        <authorList>
            <person name="Li S."/>
            <person name="Yang R."/>
            <person name="Chen G."/>
            <person name="Zou L."/>
            <person name="Zhang C."/>
            <person name="Chen Y."/>
            <person name="Liu Z."/>
            <person name="Li Y."/>
            <person name="Yan Y."/>
            <person name="Huang M."/>
            <person name="Chen T."/>
        </authorList>
    </citation>
    <scope>NUCLEOTIDE SEQUENCE [LARGE SCALE GENOMIC DNA]</scope>
    <source>
        <strain evidence="7 8">2014</strain>
    </source>
</reference>
<dbReference type="PANTHER" id="PTHR11986:SF79">
    <property type="entry name" value="ACETYLORNITHINE AMINOTRANSFERASE, MITOCHONDRIAL"/>
    <property type="match status" value="1"/>
</dbReference>
<dbReference type="Gene3D" id="3.40.640.10">
    <property type="entry name" value="Type I PLP-dependent aspartate aminotransferase-like (Major domain)"/>
    <property type="match status" value="1"/>
</dbReference>
<keyword evidence="3" id="KW-0808">Transferase</keyword>
<evidence type="ECO:0000256" key="2">
    <source>
        <dbReference type="ARBA" id="ARBA00022576"/>
    </source>
</evidence>
<dbReference type="InterPro" id="IPR015424">
    <property type="entry name" value="PyrdxlP-dep_Trfase"/>
</dbReference>
<dbReference type="PANTHER" id="PTHR11986">
    <property type="entry name" value="AMINOTRANSFERASE CLASS III"/>
    <property type="match status" value="1"/>
</dbReference>
<evidence type="ECO:0000256" key="4">
    <source>
        <dbReference type="ARBA" id="ARBA00022857"/>
    </source>
</evidence>
<dbReference type="SUPFAM" id="SSF53383">
    <property type="entry name" value="PLP-dependent transferases"/>
    <property type="match status" value="1"/>
</dbReference>
<evidence type="ECO:0000313" key="7">
    <source>
        <dbReference type="EMBL" id="AZL73734.1"/>
    </source>
</evidence>
<dbReference type="InterPro" id="IPR006151">
    <property type="entry name" value="Shikm_DH/Glu-tRNA_Rdtase"/>
</dbReference>
<proteinExistence type="predicted"/>
<name>A0ABM7CQI8_9PSED</name>
<dbReference type="Pfam" id="PF00202">
    <property type="entry name" value="Aminotran_3"/>
    <property type="match status" value="1"/>
</dbReference>
<dbReference type="Gene3D" id="3.40.50.720">
    <property type="entry name" value="NAD(P)-binding Rossmann-like Domain"/>
    <property type="match status" value="1"/>
</dbReference>
<keyword evidence="4" id="KW-0521">NADP</keyword>
<dbReference type="InterPro" id="IPR015421">
    <property type="entry name" value="PyrdxlP-dep_Trfase_major"/>
</dbReference>
<dbReference type="InterPro" id="IPR005814">
    <property type="entry name" value="Aminotrans_3"/>
</dbReference>
<dbReference type="InterPro" id="IPR036291">
    <property type="entry name" value="NAD(P)-bd_dom_sf"/>
</dbReference>
<dbReference type="PROSITE" id="PS00600">
    <property type="entry name" value="AA_TRANSFER_CLASS_3"/>
    <property type="match status" value="1"/>
</dbReference>
<dbReference type="Gene3D" id="3.90.1150.10">
    <property type="entry name" value="Aspartate Aminotransferase, domain 1"/>
    <property type="match status" value="1"/>
</dbReference>
<dbReference type="GO" id="GO:0008483">
    <property type="term" value="F:transaminase activity"/>
    <property type="evidence" value="ECO:0007669"/>
    <property type="project" value="UniProtKB-KW"/>
</dbReference>
<keyword evidence="5" id="KW-0663">Pyridoxal phosphate</keyword>
<evidence type="ECO:0000313" key="8">
    <source>
        <dbReference type="Proteomes" id="UP000272622"/>
    </source>
</evidence>
<keyword evidence="2 7" id="KW-0032">Aminotransferase</keyword>
<gene>
    <name evidence="7" type="ORF">EI693_11835</name>
</gene>
<protein>
    <submittedName>
        <fullName evidence="7">Aminotransferase class III-fold pyridoxal phosphate-dependent enzyme</fullName>
    </submittedName>
</protein>
<evidence type="ECO:0000259" key="6">
    <source>
        <dbReference type="Pfam" id="PF01488"/>
    </source>
</evidence>
<dbReference type="SUPFAM" id="SSF51735">
    <property type="entry name" value="NAD(P)-binding Rossmann-fold domains"/>
    <property type="match status" value="1"/>
</dbReference>
<comment type="cofactor">
    <cofactor evidence="1">
        <name>pyridoxal 5'-phosphate</name>
        <dbReference type="ChEBI" id="CHEBI:597326"/>
    </cofactor>
</comment>
<evidence type="ECO:0000256" key="3">
    <source>
        <dbReference type="ARBA" id="ARBA00022679"/>
    </source>
</evidence>
<dbReference type="CDD" id="cd00610">
    <property type="entry name" value="OAT_like"/>
    <property type="match status" value="1"/>
</dbReference>
<sequence>MNSWQQPTAFEQYVNPVVGELTRRIGLDKQYVRGDGCHLFDEQGRAYLDFLGAYGALPFGHGPAELMQVLVEHAASGEPNFVQPSSLVASGELAAALLAIAPGNLRSVTFQNSGAETVEAAIKACRVATGRAGILSMRNSFHGKTLGALSATGSDKYQEGFHTPLPGFAFVDFGDAAAVRERLAAAPDHFAAVIVEPIQGEGGINVPPAGYLQQVREACDAYGVLLIIDEIQTGLGRTGKLFASEGVRADCLLLAKALGGGVMPIGACLLGENAYSEAFQTRHSSTFGGNTLACRVGLKALEMVRRPGLIDAVASNGRWLLEQLQALASRYPFIAQVRGEGYLIGIEFALTRQDFAQFHGAFLGLMAEQQSLVPVLASYLLNVEGIRVAPTLNGASVMRVEPPLIAGRQACEAFIDGLSRCLALLAEGQTGVLLAHLVGAMALPVAQPAQHGQHWSFAQPASGEHAAFILHPLDLANYAEFDESLGHFGATALQQMQARLNPLLEPFFVSTVALRSPSAGQAATVDLIMLPRSAEQMAELPVEDACALVRQAIDMARQRGATRVGLGGHTSIVTGGGLRLADAGMDLTTGNSYTLLTAIEAAALAVQRTGRRMQDMHVAVVGASGSIGSAAARLMAAQAGRLTLVGNPQSARFNGPRFISVIKRILQYARVAEVAPGSVLQALAPPLDEAQAQALAQQLYERNSSPLHWSNDLNQALAEADVVLVATSSANRFIEPGSIRPGAILCDISRPANVSLAVAEERPDVLVLDGGIVSMPGDARLGSRYGIPDDLTYACMAETMMLALGRHRGHASLGLDLEDADLALVQRLAREHGFALAGLRSFDRAMAPHTWQRYAAQFAQAAGEMA</sequence>
<dbReference type="RefSeq" id="WP_125463852.1">
    <property type="nucleotide sequence ID" value="NZ_CP034337.1"/>
</dbReference>
<dbReference type="InterPro" id="IPR050103">
    <property type="entry name" value="Class-III_PLP-dep_AT"/>
</dbReference>
<accession>A0ABM7CQI8</accession>
<dbReference type="Proteomes" id="UP000272622">
    <property type="component" value="Chromosome"/>
</dbReference>